<sequence>MQEESMRSSEGGGDEEDGGNDEGSSRICQFIAFGLGWQCANS</sequence>
<accession>A0A0L0NNT2</accession>
<evidence type="ECO:0000313" key="2">
    <source>
        <dbReference type="EMBL" id="KND95812.1"/>
    </source>
</evidence>
<dbReference type="VEuPathDB" id="FungiDB:QG37_07914"/>
<comment type="caution">
    <text evidence="2">The sequence shown here is derived from an EMBL/GenBank/DDBJ whole genome shotgun (WGS) entry which is preliminary data.</text>
</comment>
<reference evidence="3" key="1">
    <citation type="journal article" date="2015" name="BMC Genomics">
        <title>Draft genome of a commonly misdiagnosed multidrug resistant pathogen Candida auris.</title>
        <authorList>
            <person name="Chatterjee S."/>
            <person name="Alampalli S.V."/>
            <person name="Nageshan R.K."/>
            <person name="Chettiar S.T."/>
            <person name="Joshi S."/>
            <person name="Tatu U.S."/>
        </authorList>
    </citation>
    <scope>NUCLEOTIDE SEQUENCE [LARGE SCALE GENOMIC DNA]</scope>
    <source>
        <strain evidence="3">6684</strain>
    </source>
</reference>
<protein>
    <submittedName>
        <fullName evidence="2">Uncharacterized protein</fullName>
    </submittedName>
</protein>
<organism evidence="2 3">
    <name type="scientific">Candidozyma auris</name>
    <name type="common">Yeast</name>
    <name type="synonym">Candida auris</name>
    <dbReference type="NCBI Taxonomy" id="498019"/>
    <lineage>
        <taxon>Eukaryota</taxon>
        <taxon>Fungi</taxon>
        <taxon>Dikarya</taxon>
        <taxon>Ascomycota</taxon>
        <taxon>Saccharomycotina</taxon>
        <taxon>Pichiomycetes</taxon>
        <taxon>Metschnikowiaceae</taxon>
        <taxon>Candidozyma</taxon>
    </lineage>
</organism>
<dbReference type="AlphaFoldDB" id="A0A0L0NNT2"/>
<gene>
    <name evidence="2" type="ORF">QG37_07914</name>
</gene>
<feature type="region of interest" description="Disordered" evidence="1">
    <location>
        <begin position="1"/>
        <end position="25"/>
    </location>
</feature>
<name>A0A0L0NNT2_CANAR</name>
<dbReference type="EMBL" id="LGST01000065">
    <property type="protein sequence ID" value="KND95812.1"/>
    <property type="molecule type" value="Genomic_DNA"/>
</dbReference>
<proteinExistence type="predicted"/>
<dbReference type="Proteomes" id="UP000037122">
    <property type="component" value="Unassembled WGS sequence"/>
</dbReference>
<evidence type="ECO:0000256" key="1">
    <source>
        <dbReference type="SAM" id="MobiDB-lite"/>
    </source>
</evidence>
<evidence type="ECO:0000313" key="3">
    <source>
        <dbReference type="Proteomes" id="UP000037122"/>
    </source>
</evidence>